<dbReference type="Proteomes" id="UP000617555">
    <property type="component" value="Unassembled WGS sequence"/>
</dbReference>
<sequence>MNITKLTLTNFRSFKESQTIEFAPVTLLFGPNSVGKSTVLMALFYLQQILAKGQCDPARIDALGGKFVGGFKNLVYGKNIKNNIKIKVEYDKGNAIGSTYAYLSDLIGQQVNLSLNSPSSDAKKIALEFEISWSMSNKTAFISNYKIWFDDIEIAEVNSDAGLKQPMITALNYLHPLLLPEGHDDWLIDCFDSQVEIHNNLFDKILALKGIYHPEHVEIVDGEHSLFQNDEETPVFSDTCYVSEFHECLNIDRIPHQELNNSLFMTFIDNSTLLHAPIGIKGKAGALPLLGKVLTSSLSLEDEQLSSVISEILSDVIVAPLDNLLVYLNNSLCIGPLRHIPDANYLQNPYPSQADWYDGKACWDELFKIDLLRDTAVNDWLINKDKLNLGYKITYKVEDIQARFVSPSVDFKNIEDVIAMKDAVGEQLSCSISSENLDVNPDTKKTAINNDVLDELRQRSDFHSNLYIGQYLDKVVKSSLWDCHNNIEINASDIGVGVSQLLPLVVASQLTMKGLIACEQPELHLHPRVQIVIGDLLTQSNSKSSFLIETHSEHMILRLLNRVRQTSAGELPEGIADVNHEDISVVFLSNSQNGVLAKRIDVTADGDFTEDWPGGFFDERDEELF</sequence>
<dbReference type="PANTHER" id="PTHR43581:SF2">
    <property type="entry name" value="EXCINUCLEASE ATPASE SUBUNIT"/>
    <property type="match status" value="1"/>
</dbReference>
<organism evidence="3 4">
    <name type="scientific">Shewanella inventionis</name>
    <dbReference type="NCBI Taxonomy" id="1738770"/>
    <lineage>
        <taxon>Bacteria</taxon>
        <taxon>Pseudomonadati</taxon>
        <taxon>Pseudomonadota</taxon>
        <taxon>Gammaproteobacteria</taxon>
        <taxon>Alteromonadales</taxon>
        <taxon>Shewanellaceae</taxon>
        <taxon>Shewanella</taxon>
    </lineage>
</organism>
<protein>
    <recommendedName>
        <fullName evidence="5">AAA family ATPase</fullName>
    </recommendedName>
</protein>
<feature type="domain" description="Rad50/SbcC-type AAA" evidence="2">
    <location>
        <begin position="5"/>
        <end position="147"/>
    </location>
</feature>
<evidence type="ECO:0008006" key="5">
    <source>
        <dbReference type="Google" id="ProtNLM"/>
    </source>
</evidence>
<evidence type="ECO:0000259" key="2">
    <source>
        <dbReference type="Pfam" id="PF13476"/>
    </source>
</evidence>
<dbReference type="SUPFAM" id="SSF52540">
    <property type="entry name" value="P-loop containing nucleoside triphosphate hydrolases"/>
    <property type="match status" value="1"/>
</dbReference>
<comment type="caution">
    <text evidence="3">The sequence shown here is derived from an EMBL/GenBank/DDBJ whole genome shotgun (WGS) entry which is preliminary data.</text>
</comment>
<dbReference type="EMBL" id="BMII01000041">
    <property type="protein sequence ID" value="GGB73459.1"/>
    <property type="molecule type" value="Genomic_DNA"/>
</dbReference>
<dbReference type="RefSeq" id="WP_188740818.1">
    <property type="nucleotide sequence ID" value="NZ_BMII01000041.1"/>
</dbReference>
<dbReference type="InterPro" id="IPR038729">
    <property type="entry name" value="Rad50/SbcC_AAA"/>
</dbReference>
<evidence type="ECO:0000259" key="1">
    <source>
        <dbReference type="Pfam" id="PF13175"/>
    </source>
</evidence>
<gene>
    <name evidence="3" type="ORF">GCM10011607_37400</name>
</gene>
<dbReference type="InterPro" id="IPR051396">
    <property type="entry name" value="Bact_Antivir_Def_Nuclease"/>
</dbReference>
<proteinExistence type="predicted"/>
<evidence type="ECO:0000313" key="4">
    <source>
        <dbReference type="Proteomes" id="UP000617555"/>
    </source>
</evidence>
<keyword evidence="4" id="KW-1185">Reference proteome</keyword>
<dbReference type="InterPro" id="IPR041685">
    <property type="entry name" value="AAA_GajA/Old/RecF-like"/>
</dbReference>
<dbReference type="Pfam" id="PF13476">
    <property type="entry name" value="AAA_23"/>
    <property type="match status" value="1"/>
</dbReference>
<name>A0ABQ1JNR8_9GAMM</name>
<reference evidence="4" key="1">
    <citation type="journal article" date="2019" name="Int. J. Syst. Evol. Microbiol.">
        <title>The Global Catalogue of Microorganisms (GCM) 10K type strain sequencing project: providing services to taxonomists for standard genome sequencing and annotation.</title>
        <authorList>
            <consortium name="The Broad Institute Genomics Platform"/>
            <consortium name="The Broad Institute Genome Sequencing Center for Infectious Disease"/>
            <person name="Wu L."/>
            <person name="Ma J."/>
        </authorList>
    </citation>
    <scope>NUCLEOTIDE SEQUENCE [LARGE SCALE GENOMIC DNA]</scope>
    <source>
        <strain evidence="4">CGMCC 1.15339</strain>
    </source>
</reference>
<dbReference type="Pfam" id="PF13175">
    <property type="entry name" value="AAA_15"/>
    <property type="match status" value="1"/>
</dbReference>
<evidence type="ECO:0000313" key="3">
    <source>
        <dbReference type="EMBL" id="GGB73459.1"/>
    </source>
</evidence>
<dbReference type="PANTHER" id="PTHR43581">
    <property type="entry name" value="ATP/GTP PHOSPHATASE"/>
    <property type="match status" value="1"/>
</dbReference>
<feature type="domain" description="Endonuclease GajA/Old nuclease/RecF-like AAA" evidence="1">
    <location>
        <begin position="447"/>
        <end position="556"/>
    </location>
</feature>
<accession>A0ABQ1JNR8</accession>
<dbReference type="InterPro" id="IPR027417">
    <property type="entry name" value="P-loop_NTPase"/>
</dbReference>
<dbReference type="Gene3D" id="3.40.50.300">
    <property type="entry name" value="P-loop containing nucleotide triphosphate hydrolases"/>
    <property type="match status" value="1"/>
</dbReference>